<dbReference type="GO" id="GO:0003677">
    <property type="term" value="F:DNA binding"/>
    <property type="evidence" value="ECO:0007669"/>
    <property type="project" value="UniProtKB-KW"/>
</dbReference>
<dbReference type="SUPFAM" id="SSF48150">
    <property type="entry name" value="DNA-glycosylase"/>
    <property type="match status" value="1"/>
</dbReference>
<proteinExistence type="predicted"/>
<dbReference type="OrthoDB" id="8249012at2759"/>
<dbReference type="GO" id="GO:0003824">
    <property type="term" value="F:catalytic activity"/>
    <property type="evidence" value="ECO:0007669"/>
    <property type="project" value="InterPro"/>
</dbReference>
<feature type="region of interest" description="Disordered" evidence="3">
    <location>
        <begin position="205"/>
        <end position="351"/>
    </location>
</feature>
<keyword evidence="5" id="KW-1185">Reference proteome</keyword>
<dbReference type="GO" id="GO:0006281">
    <property type="term" value="P:DNA repair"/>
    <property type="evidence" value="ECO:0007669"/>
    <property type="project" value="InterPro"/>
</dbReference>
<sequence>MAEEIISAADIDAAQFQEALERYPALIKDLTKSPKPGSLTLEELDYFRYVEAPTKFSIKGAKLSLKDLQKLVDWKLRHGTFRPTLPKLVASNSEESVNSITEEGFSIYEKDHSELAAAVKKLSELKGIGPATASLLLAVYDPHKVIFFSDEVYKWLLPTADKPKYTPKEFDNLFAQSGPLMERLNVKAVDVEKVAYVLIKEAEPKVEPKPKPVPSGRPRGRPAMAESEKKPKPVPSGRPRGRPAKPESEKKQKVVPDAPARPRGRPAKPESEKIQKAVSDAPPRPRGRPAKVTPGEAPATPKAEVPATRKRGRPAGSGKSSASKASAVTKAEVADDTAGGSSKRTRLSGVV</sequence>
<protein>
    <submittedName>
        <fullName evidence="4">Uncharacterized protein</fullName>
    </submittedName>
</protein>
<dbReference type="GO" id="GO:0005634">
    <property type="term" value="C:nucleus"/>
    <property type="evidence" value="ECO:0007669"/>
    <property type="project" value="InterPro"/>
</dbReference>
<name>A0A3D8SNC5_9HELO</name>
<dbReference type="SMART" id="SM00384">
    <property type="entry name" value="AT_hook"/>
    <property type="match status" value="5"/>
</dbReference>
<dbReference type="Proteomes" id="UP000256328">
    <property type="component" value="Unassembled WGS sequence"/>
</dbReference>
<dbReference type="InterPro" id="IPR000116">
    <property type="entry name" value="HMGA"/>
</dbReference>
<evidence type="ECO:0000256" key="1">
    <source>
        <dbReference type="ARBA" id="ARBA00022737"/>
    </source>
</evidence>
<comment type="caution">
    <text evidence="4">The sequence shown here is derived from an EMBL/GenBank/DDBJ whole genome shotgun (WGS) entry which is preliminary data.</text>
</comment>
<evidence type="ECO:0000313" key="4">
    <source>
        <dbReference type="EMBL" id="RDW87792.1"/>
    </source>
</evidence>
<dbReference type="InterPro" id="IPR017956">
    <property type="entry name" value="AT_hook_DNA-bd_motif"/>
</dbReference>
<dbReference type="PANTHER" id="PTHR21521">
    <property type="entry name" value="AMUN, ISOFORM A"/>
    <property type="match status" value="1"/>
</dbReference>
<accession>A0A3D8SNC5</accession>
<dbReference type="PRINTS" id="PR00929">
    <property type="entry name" value="ATHOOK"/>
</dbReference>
<organism evidence="4 5">
    <name type="scientific">Coleophoma crateriformis</name>
    <dbReference type="NCBI Taxonomy" id="565419"/>
    <lineage>
        <taxon>Eukaryota</taxon>
        <taxon>Fungi</taxon>
        <taxon>Dikarya</taxon>
        <taxon>Ascomycota</taxon>
        <taxon>Pezizomycotina</taxon>
        <taxon>Leotiomycetes</taxon>
        <taxon>Helotiales</taxon>
        <taxon>Dermateaceae</taxon>
        <taxon>Coleophoma</taxon>
    </lineage>
</organism>
<dbReference type="AlphaFoldDB" id="A0A3D8SNC5"/>
<feature type="compositionally biased region" description="Basic and acidic residues" evidence="3">
    <location>
        <begin position="244"/>
        <end position="254"/>
    </location>
</feature>
<dbReference type="EMBL" id="PDLN01000004">
    <property type="protein sequence ID" value="RDW87792.1"/>
    <property type="molecule type" value="Genomic_DNA"/>
</dbReference>
<evidence type="ECO:0000313" key="5">
    <source>
        <dbReference type="Proteomes" id="UP000256328"/>
    </source>
</evidence>
<dbReference type="InterPro" id="IPR011257">
    <property type="entry name" value="DNA_glycosylase"/>
</dbReference>
<keyword evidence="1" id="KW-0677">Repeat</keyword>
<dbReference type="Pfam" id="PF02178">
    <property type="entry name" value="AT_hook"/>
    <property type="match status" value="5"/>
</dbReference>
<dbReference type="PRINTS" id="PR00930">
    <property type="entry name" value="HIGHMOBLTYIY"/>
</dbReference>
<evidence type="ECO:0000256" key="3">
    <source>
        <dbReference type="SAM" id="MobiDB-lite"/>
    </source>
</evidence>
<reference evidence="4 5" key="1">
    <citation type="journal article" date="2018" name="IMA Fungus">
        <title>IMA Genome-F 9: Draft genome sequence of Annulohypoxylon stygium, Aspergillus mulundensis, Berkeleyomyces basicola (syn. Thielaviopsis basicola), Ceratocystis smalleyi, two Cercospora beticola strains, Coleophoma cylindrospora, Fusarium fracticaudum, Phialophora cf. hyalina, and Morchella septimelata.</title>
        <authorList>
            <person name="Wingfield B.D."/>
            <person name="Bills G.F."/>
            <person name="Dong Y."/>
            <person name="Huang W."/>
            <person name="Nel W.J."/>
            <person name="Swalarsk-Parry B.S."/>
            <person name="Vaghefi N."/>
            <person name="Wilken P.M."/>
            <person name="An Z."/>
            <person name="de Beer Z.W."/>
            <person name="De Vos L."/>
            <person name="Chen L."/>
            <person name="Duong T.A."/>
            <person name="Gao Y."/>
            <person name="Hammerbacher A."/>
            <person name="Kikkert J.R."/>
            <person name="Li Y."/>
            <person name="Li H."/>
            <person name="Li K."/>
            <person name="Li Q."/>
            <person name="Liu X."/>
            <person name="Ma X."/>
            <person name="Naidoo K."/>
            <person name="Pethybridge S.J."/>
            <person name="Sun J."/>
            <person name="Steenkamp E.T."/>
            <person name="van der Nest M.A."/>
            <person name="van Wyk S."/>
            <person name="Wingfield M.J."/>
            <person name="Xiong C."/>
            <person name="Yue Q."/>
            <person name="Zhang X."/>
        </authorList>
    </citation>
    <scope>NUCLEOTIDE SEQUENCE [LARGE SCALE GENOMIC DNA]</scope>
    <source>
        <strain evidence="4 5">BP5796</strain>
    </source>
</reference>
<dbReference type="GO" id="GO:0000785">
    <property type="term" value="C:chromatin"/>
    <property type="evidence" value="ECO:0007669"/>
    <property type="project" value="InterPro"/>
</dbReference>
<evidence type="ECO:0000256" key="2">
    <source>
        <dbReference type="ARBA" id="ARBA00023125"/>
    </source>
</evidence>
<dbReference type="PANTHER" id="PTHR21521:SF0">
    <property type="entry name" value="AMUN, ISOFORM A"/>
    <property type="match status" value="1"/>
</dbReference>
<feature type="compositionally biased region" description="Low complexity" evidence="3">
    <location>
        <begin position="314"/>
        <end position="327"/>
    </location>
</feature>
<gene>
    <name evidence="4" type="ORF">BP5796_03486</name>
</gene>
<keyword evidence="2" id="KW-0238">DNA-binding</keyword>
<dbReference type="GO" id="GO:0006355">
    <property type="term" value="P:regulation of DNA-templated transcription"/>
    <property type="evidence" value="ECO:0007669"/>
    <property type="project" value="InterPro"/>
</dbReference>